<dbReference type="AlphaFoldDB" id="A0A0A9GFE1"/>
<accession>A0A0A9GFE1</accession>
<proteinExistence type="predicted"/>
<dbReference type="EMBL" id="GBRH01174709">
    <property type="protein sequence ID" value="JAE23187.1"/>
    <property type="molecule type" value="Transcribed_RNA"/>
</dbReference>
<name>A0A0A9GFE1_ARUDO</name>
<protein>
    <submittedName>
        <fullName evidence="1">Uncharacterized protein</fullName>
    </submittedName>
</protein>
<sequence length="36" mass="4344">MKRASIRICRKAIFPTKNHRDHQICRLLTGMYSRNK</sequence>
<reference evidence="1" key="2">
    <citation type="journal article" date="2015" name="Data Brief">
        <title>Shoot transcriptome of the giant reed, Arundo donax.</title>
        <authorList>
            <person name="Barrero R.A."/>
            <person name="Guerrero F.D."/>
            <person name="Moolhuijzen P."/>
            <person name="Goolsby J.A."/>
            <person name="Tidwell J."/>
            <person name="Bellgard S.E."/>
            <person name="Bellgard M.I."/>
        </authorList>
    </citation>
    <scope>NUCLEOTIDE SEQUENCE</scope>
    <source>
        <tissue evidence="1">Shoot tissue taken approximately 20 cm above the soil surface</tissue>
    </source>
</reference>
<organism evidence="1">
    <name type="scientific">Arundo donax</name>
    <name type="common">Giant reed</name>
    <name type="synonym">Donax arundinaceus</name>
    <dbReference type="NCBI Taxonomy" id="35708"/>
    <lineage>
        <taxon>Eukaryota</taxon>
        <taxon>Viridiplantae</taxon>
        <taxon>Streptophyta</taxon>
        <taxon>Embryophyta</taxon>
        <taxon>Tracheophyta</taxon>
        <taxon>Spermatophyta</taxon>
        <taxon>Magnoliopsida</taxon>
        <taxon>Liliopsida</taxon>
        <taxon>Poales</taxon>
        <taxon>Poaceae</taxon>
        <taxon>PACMAD clade</taxon>
        <taxon>Arundinoideae</taxon>
        <taxon>Arundineae</taxon>
        <taxon>Arundo</taxon>
    </lineage>
</organism>
<evidence type="ECO:0000313" key="1">
    <source>
        <dbReference type="EMBL" id="JAE23187.1"/>
    </source>
</evidence>
<reference evidence="1" key="1">
    <citation type="submission" date="2014-09" db="EMBL/GenBank/DDBJ databases">
        <authorList>
            <person name="Magalhaes I.L.F."/>
            <person name="Oliveira U."/>
            <person name="Santos F.R."/>
            <person name="Vidigal T.H.D.A."/>
            <person name="Brescovit A.D."/>
            <person name="Santos A.J."/>
        </authorList>
    </citation>
    <scope>NUCLEOTIDE SEQUENCE</scope>
    <source>
        <tissue evidence="1">Shoot tissue taken approximately 20 cm above the soil surface</tissue>
    </source>
</reference>